<feature type="transmembrane region" description="Helical" evidence="1">
    <location>
        <begin position="6"/>
        <end position="27"/>
    </location>
</feature>
<dbReference type="Gene3D" id="6.10.340.10">
    <property type="match status" value="1"/>
</dbReference>
<keyword evidence="1" id="KW-0472">Membrane</keyword>
<reference evidence="2" key="1">
    <citation type="submission" date="2021-04" db="EMBL/GenBank/DDBJ databases">
        <title>Genomic analysis of electroactive and textile dye degrading Bacillus circulans strain: DC10 isolated from constructed wetland-microbial fuel cells treating textile dye wastewaters.</title>
        <authorList>
            <person name="Patel D.U."/>
            <person name="Desai C.R."/>
        </authorList>
    </citation>
    <scope>NUCLEOTIDE SEQUENCE</scope>
    <source>
        <strain evidence="2">DC10</strain>
    </source>
</reference>
<evidence type="ECO:0000256" key="1">
    <source>
        <dbReference type="SAM" id="Phobius"/>
    </source>
</evidence>
<dbReference type="EMBL" id="JAGTPX010000018">
    <property type="protein sequence ID" value="MBR8671073.1"/>
    <property type="molecule type" value="Genomic_DNA"/>
</dbReference>
<sequence length="89" mass="10221">MVQRTMSLVTVLSVFTVVITILVLIFINRRVSQNLRKVIKVSNSVAKGRLTEESLEEILKLKLGCYQSLSIKIEETVIKDQFIKKEELK</sequence>
<keyword evidence="1" id="KW-1133">Transmembrane helix</keyword>
<gene>
    <name evidence="2" type="ORF">KD144_16175</name>
</gene>
<evidence type="ECO:0000313" key="2">
    <source>
        <dbReference type="EMBL" id="MBR8671073.1"/>
    </source>
</evidence>
<dbReference type="RefSeq" id="WP_226752673.1">
    <property type="nucleotide sequence ID" value="NZ_JAGTPX020000039.1"/>
</dbReference>
<comment type="caution">
    <text evidence="2">The sequence shown here is derived from an EMBL/GenBank/DDBJ whole genome shotgun (WGS) entry which is preliminary data.</text>
</comment>
<protein>
    <submittedName>
        <fullName evidence="2">Uncharacterized protein</fullName>
    </submittedName>
</protein>
<dbReference type="AlphaFoldDB" id="A0A941GGI8"/>
<keyword evidence="1" id="KW-0812">Transmembrane</keyword>
<name>A0A941GGI8_NIACI</name>
<proteinExistence type="predicted"/>
<organism evidence="2">
    <name type="scientific">Niallia circulans</name>
    <name type="common">Bacillus circulans</name>
    <dbReference type="NCBI Taxonomy" id="1397"/>
    <lineage>
        <taxon>Bacteria</taxon>
        <taxon>Bacillati</taxon>
        <taxon>Bacillota</taxon>
        <taxon>Bacilli</taxon>
        <taxon>Bacillales</taxon>
        <taxon>Bacillaceae</taxon>
        <taxon>Niallia</taxon>
    </lineage>
</organism>
<accession>A0A941GGI8</accession>